<dbReference type="OrthoDB" id="9788221at2"/>
<dbReference type="RefSeq" id="WP_111571549.1">
    <property type="nucleotide sequence ID" value="NZ_QLME01000005.1"/>
</dbReference>
<dbReference type="SUPFAM" id="SSF54506">
    <property type="entry name" value="Diaminopimelate epimerase-like"/>
    <property type="match status" value="1"/>
</dbReference>
<dbReference type="GO" id="GO:0005737">
    <property type="term" value="C:cytoplasm"/>
    <property type="evidence" value="ECO:0007669"/>
    <property type="project" value="TreeGrafter"/>
</dbReference>
<dbReference type="PANTHER" id="PTHR13774">
    <property type="entry name" value="PHENAZINE BIOSYNTHESIS PROTEIN"/>
    <property type="match status" value="1"/>
</dbReference>
<sequence length="175" mass="19489">MTNFTYKVMAFSEDSNGGNPAGVVLNADSFIENQMLSIAKEVGFSETAFVMNSALADFRVRFFTPVDEVDLCGHATVATFNLLRDLGIVTTGEYTQETKAGILKLKIFEKHIYMEQNMPKFYEVIDKNEIEGCFESQLLGYISDMPIQIASTGLRDIILPVKDLETLLALNPNNV</sequence>
<evidence type="ECO:0000256" key="1">
    <source>
        <dbReference type="ARBA" id="ARBA00008270"/>
    </source>
</evidence>
<protein>
    <submittedName>
        <fullName evidence="3">PhzF family phenazine biosynthesis protein</fullName>
    </submittedName>
</protein>
<dbReference type="PANTHER" id="PTHR13774:SF39">
    <property type="entry name" value="BIOSYNTHESIS PROTEIN, PUTATIVE-RELATED"/>
    <property type="match status" value="1"/>
</dbReference>
<evidence type="ECO:0000313" key="4">
    <source>
        <dbReference type="Proteomes" id="UP000294697"/>
    </source>
</evidence>
<dbReference type="NCBIfam" id="TIGR00654">
    <property type="entry name" value="PhzF_family"/>
    <property type="match status" value="1"/>
</dbReference>
<reference evidence="3 4" key="1">
    <citation type="submission" date="2019-03" db="EMBL/GenBank/DDBJ databases">
        <title>Subsurface microbial communities from deep shales in Ohio and West Virginia, USA.</title>
        <authorList>
            <person name="Wrighton K."/>
        </authorList>
    </citation>
    <scope>NUCLEOTIDE SEQUENCE [LARGE SCALE GENOMIC DNA]</scope>
    <source>
        <strain evidence="3 4">MSL9.2</strain>
    </source>
</reference>
<dbReference type="InterPro" id="IPR003719">
    <property type="entry name" value="Phenazine_PhzF-like"/>
</dbReference>
<keyword evidence="2" id="KW-0413">Isomerase</keyword>
<dbReference type="Gene3D" id="3.10.310.10">
    <property type="entry name" value="Diaminopimelate Epimerase, Chain A, domain 1"/>
    <property type="match status" value="2"/>
</dbReference>
<dbReference type="GO" id="GO:0016853">
    <property type="term" value="F:isomerase activity"/>
    <property type="evidence" value="ECO:0007669"/>
    <property type="project" value="UniProtKB-KW"/>
</dbReference>
<name>A0A4R7YZ28_9FIRM</name>
<comment type="similarity">
    <text evidence="1">Belongs to the PhzF family.</text>
</comment>
<dbReference type="Pfam" id="PF02567">
    <property type="entry name" value="PhzC-PhzF"/>
    <property type="match status" value="1"/>
</dbReference>
<dbReference type="EMBL" id="SODA01000028">
    <property type="protein sequence ID" value="TDW00454.1"/>
    <property type="molecule type" value="Genomic_DNA"/>
</dbReference>
<organism evidence="3 4">
    <name type="scientific">Halanaerobium saccharolyticum</name>
    <dbReference type="NCBI Taxonomy" id="43595"/>
    <lineage>
        <taxon>Bacteria</taxon>
        <taxon>Bacillati</taxon>
        <taxon>Bacillota</taxon>
        <taxon>Clostridia</taxon>
        <taxon>Halanaerobiales</taxon>
        <taxon>Halanaerobiaceae</taxon>
        <taxon>Halanaerobium</taxon>
    </lineage>
</organism>
<proteinExistence type="inferred from homology"/>
<dbReference type="Proteomes" id="UP000294697">
    <property type="component" value="Unassembled WGS sequence"/>
</dbReference>
<dbReference type="AlphaFoldDB" id="A0A4R7YZ28"/>
<gene>
    <name evidence="3" type="ORF">C8C77_12813</name>
</gene>
<evidence type="ECO:0000313" key="3">
    <source>
        <dbReference type="EMBL" id="TDW00454.1"/>
    </source>
</evidence>
<comment type="caution">
    <text evidence="3">The sequence shown here is derived from an EMBL/GenBank/DDBJ whole genome shotgun (WGS) entry which is preliminary data.</text>
</comment>
<accession>A0A4R7YZ28</accession>
<evidence type="ECO:0000256" key="2">
    <source>
        <dbReference type="ARBA" id="ARBA00023235"/>
    </source>
</evidence>